<keyword evidence="5" id="KW-1185">Reference proteome</keyword>
<dbReference type="AlphaFoldDB" id="A0A8J7FLJ6"/>
<dbReference type="RefSeq" id="WP_194116834.1">
    <property type="nucleotide sequence ID" value="NZ_JADFUA010000008.1"/>
</dbReference>
<organism evidence="4 5">
    <name type="scientific">Chitinilyticum piscinae</name>
    <dbReference type="NCBI Taxonomy" id="2866724"/>
    <lineage>
        <taxon>Bacteria</taxon>
        <taxon>Pseudomonadati</taxon>
        <taxon>Pseudomonadota</taxon>
        <taxon>Betaproteobacteria</taxon>
        <taxon>Neisseriales</taxon>
        <taxon>Chitinibacteraceae</taxon>
        <taxon>Chitinilyticum</taxon>
    </lineage>
</organism>
<feature type="domain" description="Response regulatory" evidence="2">
    <location>
        <begin position="8"/>
        <end position="124"/>
    </location>
</feature>
<dbReference type="SMART" id="SM00471">
    <property type="entry name" value="HDc"/>
    <property type="match status" value="1"/>
</dbReference>
<name>A0A8J7FLJ6_9NEIS</name>
<accession>A0A8J7FLJ6</accession>
<evidence type="ECO:0000259" key="2">
    <source>
        <dbReference type="PROSITE" id="PS50110"/>
    </source>
</evidence>
<reference evidence="4 5" key="1">
    <citation type="submission" date="2020-10" db="EMBL/GenBank/DDBJ databases">
        <title>The genome sequence of Chitinilyticum litopenaei 4Y14.</title>
        <authorList>
            <person name="Liu Y."/>
        </authorList>
    </citation>
    <scope>NUCLEOTIDE SEQUENCE [LARGE SCALE GENOMIC DNA]</scope>
    <source>
        <strain evidence="4 5">4Y14</strain>
    </source>
</reference>
<evidence type="ECO:0000313" key="5">
    <source>
        <dbReference type="Proteomes" id="UP000604481"/>
    </source>
</evidence>
<dbReference type="SUPFAM" id="SSF52172">
    <property type="entry name" value="CheY-like"/>
    <property type="match status" value="1"/>
</dbReference>
<protein>
    <submittedName>
        <fullName evidence="4">Response regulator</fullName>
    </submittedName>
</protein>
<dbReference type="SMART" id="SM00448">
    <property type="entry name" value="REC"/>
    <property type="match status" value="1"/>
</dbReference>
<gene>
    <name evidence="4" type="ORF">INR99_13230</name>
</gene>
<dbReference type="InterPro" id="IPR011006">
    <property type="entry name" value="CheY-like_superfamily"/>
</dbReference>
<dbReference type="PROSITE" id="PS51832">
    <property type="entry name" value="HD_GYP"/>
    <property type="match status" value="1"/>
</dbReference>
<dbReference type="InterPro" id="IPR001789">
    <property type="entry name" value="Sig_transdc_resp-reg_receiver"/>
</dbReference>
<dbReference type="Proteomes" id="UP000604481">
    <property type="component" value="Unassembled WGS sequence"/>
</dbReference>
<sequence length="385" mass="43263">MSEHERRLLLLVDDTPANLSLLNAVLKNDYRLRIAGSGALALELARRLPHPDLVLLDVMMPEMDGYEVCRQMAADPALAHIPVIFLTARTEEEDEARGFSLGAVDYIHKPFSPLLVQMRVRNQLELYDARERLRRQNEWLEQKVGERTAELVKVQDATMLAMGVMAELRDNETGMHLKRTQEYLRLLALAARERCPDYAVELDDPAIHWMSKSAPLHDIGKVGVPDAVLHKPGPLSEAEFALMKHHPTYGRDIIVQVEQILGEETSFLRYAREIAYGHQEKWDGSGYPQGVSGTAIPLSARLMALADVYDALISRRVYKPPLAHDKAVEIIAKGKGTHFDPVLVEVFLEIHAELHAIALQYADPADPGLYHDIREAAESYQGAHI</sequence>
<dbReference type="Pfam" id="PF00072">
    <property type="entry name" value="Response_reg"/>
    <property type="match status" value="1"/>
</dbReference>
<evidence type="ECO:0000313" key="4">
    <source>
        <dbReference type="EMBL" id="MBE9610307.1"/>
    </source>
</evidence>
<evidence type="ECO:0000256" key="1">
    <source>
        <dbReference type="PROSITE-ProRule" id="PRU00169"/>
    </source>
</evidence>
<feature type="domain" description="HD-GYP" evidence="3">
    <location>
        <begin position="151"/>
        <end position="363"/>
    </location>
</feature>
<dbReference type="CDD" id="cd00077">
    <property type="entry name" value="HDc"/>
    <property type="match status" value="1"/>
</dbReference>
<feature type="modified residue" description="4-aspartylphosphate" evidence="1">
    <location>
        <position position="57"/>
    </location>
</feature>
<dbReference type="Gene3D" id="1.10.3210.10">
    <property type="entry name" value="Hypothetical protein af1432"/>
    <property type="match status" value="1"/>
</dbReference>
<evidence type="ECO:0000259" key="3">
    <source>
        <dbReference type="PROSITE" id="PS51832"/>
    </source>
</evidence>
<keyword evidence="1" id="KW-0597">Phosphoprotein</keyword>
<comment type="caution">
    <text evidence="4">The sequence shown here is derived from an EMBL/GenBank/DDBJ whole genome shotgun (WGS) entry which is preliminary data.</text>
</comment>
<dbReference type="Gene3D" id="3.40.50.2300">
    <property type="match status" value="1"/>
</dbReference>
<dbReference type="InterPro" id="IPR037522">
    <property type="entry name" value="HD_GYP_dom"/>
</dbReference>
<dbReference type="PROSITE" id="PS50110">
    <property type="entry name" value="RESPONSE_REGULATORY"/>
    <property type="match status" value="1"/>
</dbReference>
<dbReference type="EMBL" id="JADFUA010000008">
    <property type="protein sequence ID" value="MBE9610307.1"/>
    <property type="molecule type" value="Genomic_DNA"/>
</dbReference>
<proteinExistence type="predicted"/>
<dbReference type="InterPro" id="IPR052020">
    <property type="entry name" value="Cyclic_di-GMP/3'3'-cGAMP_PDE"/>
</dbReference>
<dbReference type="Pfam" id="PF13487">
    <property type="entry name" value="HD_5"/>
    <property type="match status" value="1"/>
</dbReference>
<dbReference type="SUPFAM" id="SSF109604">
    <property type="entry name" value="HD-domain/PDEase-like"/>
    <property type="match status" value="1"/>
</dbReference>
<dbReference type="GO" id="GO:0000160">
    <property type="term" value="P:phosphorelay signal transduction system"/>
    <property type="evidence" value="ECO:0007669"/>
    <property type="project" value="InterPro"/>
</dbReference>
<dbReference type="PANTHER" id="PTHR45228">
    <property type="entry name" value="CYCLIC DI-GMP PHOSPHODIESTERASE TM_0186-RELATED"/>
    <property type="match status" value="1"/>
</dbReference>
<dbReference type="PANTHER" id="PTHR45228:SF5">
    <property type="entry name" value="CYCLIC DI-GMP PHOSPHODIESTERASE VC_1348-RELATED"/>
    <property type="match status" value="1"/>
</dbReference>
<dbReference type="GO" id="GO:0008081">
    <property type="term" value="F:phosphoric diester hydrolase activity"/>
    <property type="evidence" value="ECO:0007669"/>
    <property type="project" value="UniProtKB-ARBA"/>
</dbReference>
<dbReference type="CDD" id="cd19920">
    <property type="entry name" value="REC_PA4781-like"/>
    <property type="match status" value="1"/>
</dbReference>
<dbReference type="InterPro" id="IPR003607">
    <property type="entry name" value="HD/PDEase_dom"/>
</dbReference>